<dbReference type="InParanoid" id="A0A078A4L7"/>
<dbReference type="Proteomes" id="UP000039865">
    <property type="component" value="Unassembled WGS sequence"/>
</dbReference>
<name>A0A078A4L7_STYLE</name>
<evidence type="ECO:0000313" key="2">
    <source>
        <dbReference type="Proteomes" id="UP000039865"/>
    </source>
</evidence>
<dbReference type="EMBL" id="CCKQ01005587">
    <property type="protein sequence ID" value="CDW76834.1"/>
    <property type="molecule type" value="Genomic_DNA"/>
</dbReference>
<organism evidence="1 2">
    <name type="scientific">Stylonychia lemnae</name>
    <name type="common">Ciliate</name>
    <dbReference type="NCBI Taxonomy" id="5949"/>
    <lineage>
        <taxon>Eukaryota</taxon>
        <taxon>Sar</taxon>
        <taxon>Alveolata</taxon>
        <taxon>Ciliophora</taxon>
        <taxon>Intramacronucleata</taxon>
        <taxon>Spirotrichea</taxon>
        <taxon>Stichotrichia</taxon>
        <taxon>Sporadotrichida</taxon>
        <taxon>Oxytrichidae</taxon>
        <taxon>Stylonychinae</taxon>
        <taxon>Stylonychia</taxon>
    </lineage>
</organism>
<sequence length="162" mass="18804">MNAPFSPVSSQSKPLNIIKQLRFKAAQRKIELEKAWQNLNLDQQKNESELLNDLVESDSECDESKSQLKETDHMKQTCKIKRSNILTPLNIKITKQILDVDRARSALLGGKRFKDFLKDDEKKRSVLYQENIDKNKLLRSQSKILNTVVSLPSLKFSKFRKE</sequence>
<gene>
    <name evidence="1" type="primary">Contig951.g1041</name>
    <name evidence="1" type="ORF">STYLEM_5798</name>
</gene>
<protein>
    <submittedName>
        <fullName evidence="1">Uncharacterized protein</fullName>
    </submittedName>
</protein>
<keyword evidence="2" id="KW-1185">Reference proteome</keyword>
<accession>A0A078A4L7</accession>
<evidence type="ECO:0000313" key="1">
    <source>
        <dbReference type="EMBL" id="CDW76834.1"/>
    </source>
</evidence>
<proteinExistence type="predicted"/>
<dbReference type="AlphaFoldDB" id="A0A078A4L7"/>
<reference evidence="1 2" key="1">
    <citation type="submission" date="2014-06" db="EMBL/GenBank/DDBJ databases">
        <authorList>
            <person name="Swart Estienne"/>
        </authorList>
    </citation>
    <scope>NUCLEOTIDE SEQUENCE [LARGE SCALE GENOMIC DNA]</scope>
    <source>
        <strain evidence="1 2">130c</strain>
    </source>
</reference>